<dbReference type="PANTHER" id="PTHR14647">
    <property type="entry name" value="GALACTOSE-3-O-SULFOTRANSFERASE"/>
    <property type="match status" value="1"/>
</dbReference>
<dbReference type="AlphaFoldDB" id="A0A6A4X5I0"/>
<evidence type="ECO:0000256" key="2">
    <source>
        <dbReference type="ARBA" id="ARBA00008124"/>
    </source>
</evidence>
<dbReference type="OrthoDB" id="514299at2759"/>
<keyword evidence="5" id="KW-0735">Signal-anchor</keyword>
<keyword evidence="9" id="KW-0325">Glycoprotein</keyword>
<dbReference type="SUPFAM" id="SSF52540">
    <property type="entry name" value="P-loop containing nucleoside triphosphate hydrolases"/>
    <property type="match status" value="1"/>
</dbReference>
<evidence type="ECO:0000256" key="3">
    <source>
        <dbReference type="ARBA" id="ARBA00022679"/>
    </source>
</evidence>
<comment type="similarity">
    <text evidence="2">Belongs to the galactose-3-O-sulfotransferase family.</text>
</comment>
<evidence type="ECO:0000256" key="9">
    <source>
        <dbReference type="ARBA" id="ARBA00023180"/>
    </source>
</evidence>
<keyword evidence="6" id="KW-1133">Transmembrane helix</keyword>
<sequence length="359" mass="41317">MRTAAAPPAPATRPACPPPPPPLRPAKLPHRFPGLTCAPRHRVGFLKTHRSGSSAVQNVLFRLAAHHQLVPLLPAAGSQLLGRRPFRASDRCAAAGHQFGCHIINVALRWDHDQVQQVMPNDTVYISIVREPLRQFLSMFRHLELDRFVSLEEFAAQRPIPSTRFGGMYGRNQQLWDFGLPEEHHDDDNKVREKVAEIERHFQLVLVAERMDESLVLLRHLLCWPTAYVVSMRLNALMAPIELPVDSPARSALQRWLRADRLLYRHFAGRLEQRVRQFGEDRMRQEVAALREETRRVVAECRIVRSPPAELEEWNRWPGHRVYGFSARNGSRLCQMYVAAEHTWVQVMRELVEALKAIR</sequence>
<proteinExistence type="inferred from homology"/>
<organism evidence="11 12">
    <name type="scientific">Amphibalanus amphitrite</name>
    <name type="common">Striped barnacle</name>
    <name type="synonym">Balanus amphitrite</name>
    <dbReference type="NCBI Taxonomy" id="1232801"/>
    <lineage>
        <taxon>Eukaryota</taxon>
        <taxon>Metazoa</taxon>
        <taxon>Ecdysozoa</taxon>
        <taxon>Arthropoda</taxon>
        <taxon>Crustacea</taxon>
        <taxon>Multicrustacea</taxon>
        <taxon>Cirripedia</taxon>
        <taxon>Thoracica</taxon>
        <taxon>Thoracicalcarea</taxon>
        <taxon>Balanomorpha</taxon>
        <taxon>Balanoidea</taxon>
        <taxon>Balanidae</taxon>
        <taxon>Amphibalaninae</taxon>
        <taxon>Amphibalanus</taxon>
    </lineage>
</organism>
<evidence type="ECO:0000256" key="5">
    <source>
        <dbReference type="ARBA" id="ARBA00022968"/>
    </source>
</evidence>
<evidence type="ECO:0000256" key="7">
    <source>
        <dbReference type="ARBA" id="ARBA00023034"/>
    </source>
</evidence>
<evidence type="ECO:0000313" key="11">
    <source>
        <dbReference type="EMBL" id="KAF0310188.1"/>
    </source>
</evidence>
<feature type="region of interest" description="Disordered" evidence="10">
    <location>
        <begin position="1"/>
        <end position="29"/>
    </location>
</feature>
<evidence type="ECO:0000256" key="4">
    <source>
        <dbReference type="ARBA" id="ARBA00022692"/>
    </source>
</evidence>
<dbReference type="Pfam" id="PF06990">
    <property type="entry name" value="Gal-3-0_sulfotr"/>
    <property type="match status" value="1"/>
</dbReference>
<protein>
    <submittedName>
        <fullName evidence="11">Galactosylceramide sulfotransferase</fullName>
    </submittedName>
</protein>
<keyword evidence="3 11" id="KW-0808">Transferase</keyword>
<dbReference type="EMBL" id="VIIS01000336">
    <property type="protein sequence ID" value="KAF0310188.1"/>
    <property type="molecule type" value="Genomic_DNA"/>
</dbReference>
<comment type="subcellular location">
    <subcellularLocation>
        <location evidence="1">Golgi apparatus membrane</location>
        <topology evidence="1">Single-pass type II membrane protein</topology>
    </subcellularLocation>
</comment>
<evidence type="ECO:0000256" key="8">
    <source>
        <dbReference type="ARBA" id="ARBA00023136"/>
    </source>
</evidence>
<name>A0A6A4X5I0_AMPAM</name>
<dbReference type="Proteomes" id="UP000440578">
    <property type="component" value="Unassembled WGS sequence"/>
</dbReference>
<dbReference type="GO" id="GO:0009247">
    <property type="term" value="P:glycolipid biosynthetic process"/>
    <property type="evidence" value="ECO:0007669"/>
    <property type="project" value="InterPro"/>
</dbReference>
<evidence type="ECO:0000256" key="10">
    <source>
        <dbReference type="SAM" id="MobiDB-lite"/>
    </source>
</evidence>
<keyword evidence="7" id="KW-0333">Golgi apparatus</keyword>
<dbReference type="PANTHER" id="PTHR14647:SF87">
    <property type="entry name" value="PUTATIVE-RELATED"/>
    <property type="match status" value="1"/>
</dbReference>
<dbReference type="InterPro" id="IPR027417">
    <property type="entry name" value="P-loop_NTPase"/>
</dbReference>
<keyword evidence="4" id="KW-0812">Transmembrane</keyword>
<evidence type="ECO:0000256" key="1">
    <source>
        <dbReference type="ARBA" id="ARBA00004323"/>
    </source>
</evidence>
<dbReference type="InterPro" id="IPR009729">
    <property type="entry name" value="Gal-3-0_sulfotransfrase"/>
</dbReference>
<keyword evidence="8" id="KW-0472">Membrane</keyword>
<dbReference type="GO" id="GO:0001733">
    <property type="term" value="F:galactosylceramide sulfotransferase activity"/>
    <property type="evidence" value="ECO:0007669"/>
    <property type="project" value="InterPro"/>
</dbReference>
<accession>A0A6A4X5I0</accession>
<comment type="caution">
    <text evidence="11">The sequence shown here is derived from an EMBL/GenBank/DDBJ whole genome shotgun (WGS) entry which is preliminary data.</text>
</comment>
<evidence type="ECO:0000256" key="6">
    <source>
        <dbReference type="ARBA" id="ARBA00022989"/>
    </source>
</evidence>
<feature type="compositionally biased region" description="Pro residues" evidence="10">
    <location>
        <begin position="7"/>
        <end position="24"/>
    </location>
</feature>
<evidence type="ECO:0000313" key="12">
    <source>
        <dbReference type="Proteomes" id="UP000440578"/>
    </source>
</evidence>
<reference evidence="11 12" key="1">
    <citation type="submission" date="2019-07" db="EMBL/GenBank/DDBJ databases">
        <title>Draft genome assembly of a fouling barnacle, Amphibalanus amphitrite (Darwin, 1854): The first reference genome for Thecostraca.</title>
        <authorList>
            <person name="Kim W."/>
        </authorList>
    </citation>
    <scope>NUCLEOTIDE SEQUENCE [LARGE SCALE GENOMIC DNA]</scope>
    <source>
        <strain evidence="11">SNU_AA5</strain>
        <tissue evidence="11">Soma without cirri and trophi</tissue>
    </source>
</reference>
<keyword evidence="12" id="KW-1185">Reference proteome</keyword>
<dbReference type="Gene3D" id="3.40.50.300">
    <property type="entry name" value="P-loop containing nucleotide triphosphate hydrolases"/>
    <property type="match status" value="1"/>
</dbReference>
<dbReference type="GO" id="GO:0000139">
    <property type="term" value="C:Golgi membrane"/>
    <property type="evidence" value="ECO:0007669"/>
    <property type="project" value="UniProtKB-SubCell"/>
</dbReference>
<gene>
    <name evidence="11" type="primary">GAL3ST1_0</name>
    <name evidence="11" type="ORF">FJT64_000226</name>
</gene>